<dbReference type="InterPro" id="IPR017850">
    <property type="entry name" value="Alkaline_phosphatase_core_sf"/>
</dbReference>
<dbReference type="Pfam" id="PF00884">
    <property type="entry name" value="Sulfatase"/>
    <property type="match status" value="1"/>
</dbReference>
<protein>
    <submittedName>
        <fullName evidence="7">Sulfatase-like hydrolase/transferase</fullName>
    </submittedName>
</protein>
<organism evidence="7 8">
    <name type="scientific">Persicirhabdus sediminis</name>
    <dbReference type="NCBI Taxonomy" id="454144"/>
    <lineage>
        <taxon>Bacteria</taxon>
        <taxon>Pseudomonadati</taxon>
        <taxon>Verrucomicrobiota</taxon>
        <taxon>Verrucomicrobiia</taxon>
        <taxon>Verrucomicrobiales</taxon>
        <taxon>Verrucomicrobiaceae</taxon>
        <taxon>Persicirhabdus</taxon>
    </lineage>
</organism>
<dbReference type="GO" id="GO:0004065">
    <property type="term" value="F:arylsulfatase activity"/>
    <property type="evidence" value="ECO:0007669"/>
    <property type="project" value="TreeGrafter"/>
</dbReference>
<evidence type="ECO:0000259" key="6">
    <source>
        <dbReference type="Pfam" id="PF00884"/>
    </source>
</evidence>
<dbReference type="PANTHER" id="PTHR42693:SF33">
    <property type="entry name" value="ARYLSULFATASE"/>
    <property type="match status" value="1"/>
</dbReference>
<keyword evidence="5" id="KW-0732">Signal</keyword>
<name>A0A8J7MF56_9BACT</name>
<evidence type="ECO:0000313" key="7">
    <source>
        <dbReference type="EMBL" id="MBK1792849.1"/>
    </source>
</evidence>
<evidence type="ECO:0000313" key="8">
    <source>
        <dbReference type="Proteomes" id="UP000624703"/>
    </source>
</evidence>
<keyword evidence="4" id="KW-0106">Calcium</keyword>
<dbReference type="PANTHER" id="PTHR42693">
    <property type="entry name" value="ARYLSULFATASE FAMILY MEMBER"/>
    <property type="match status" value="1"/>
</dbReference>
<dbReference type="PROSITE" id="PS00149">
    <property type="entry name" value="SULFATASE_2"/>
    <property type="match status" value="1"/>
</dbReference>
<dbReference type="SUPFAM" id="SSF53649">
    <property type="entry name" value="Alkaline phosphatase-like"/>
    <property type="match status" value="1"/>
</dbReference>
<evidence type="ECO:0000256" key="4">
    <source>
        <dbReference type="ARBA" id="ARBA00022837"/>
    </source>
</evidence>
<keyword evidence="8" id="KW-1185">Reference proteome</keyword>
<feature type="signal peptide" evidence="5">
    <location>
        <begin position="1"/>
        <end position="23"/>
    </location>
</feature>
<evidence type="ECO:0000256" key="1">
    <source>
        <dbReference type="ARBA" id="ARBA00008779"/>
    </source>
</evidence>
<evidence type="ECO:0000256" key="2">
    <source>
        <dbReference type="ARBA" id="ARBA00022723"/>
    </source>
</evidence>
<dbReference type="Gene3D" id="3.30.1120.10">
    <property type="match status" value="1"/>
</dbReference>
<comment type="caution">
    <text evidence="7">The sequence shown here is derived from an EMBL/GenBank/DDBJ whole genome shotgun (WGS) entry which is preliminary data.</text>
</comment>
<dbReference type="RefSeq" id="WP_200312854.1">
    <property type="nucleotide sequence ID" value="NZ_JAENIM010000047.1"/>
</dbReference>
<dbReference type="PROSITE" id="PS00523">
    <property type="entry name" value="SULFATASE_1"/>
    <property type="match status" value="1"/>
</dbReference>
<dbReference type="InterPro" id="IPR000917">
    <property type="entry name" value="Sulfatase_N"/>
</dbReference>
<dbReference type="Proteomes" id="UP000624703">
    <property type="component" value="Unassembled WGS sequence"/>
</dbReference>
<comment type="similarity">
    <text evidence="1">Belongs to the sulfatase family.</text>
</comment>
<keyword evidence="3 7" id="KW-0378">Hydrolase</keyword>
<reference evidence="7" key="1">
    <citation type="submission" date="2021-01" db="EMBL/GenBank/DDBJ databases">
        <title>Modified the classification status of verrucomicrobia.</title>
        <authorList>
            <person name="Feng X."/>
        </authorList>
    </citation>
    <scope>NUCLEOTIDE SEQUENCE</scope>
    <source>
        <strain evidence="7">_KCTC 22039</strain>
    </source>
</reference>
<dbReference type="InterPro" id="IPR024607">
    <property type="entry name" value="Sulfatase_CS"/>
</dbReference>
<feature type="chain" id="PRO_5035326739" evidence="5">
    <location>
        <begin position="24"/>
        <end position="458"/>
    </location>
</feature>
<evidence type="ECO:0000256" key="3">
    <source>
        <dbReference type="ARBA" id="ARBA00022801"/>
    </source>
</evidence>
<dbReference type="GO" id="GO:0046872">
    <property type="term" value="F:metal ion binding"/>
    <property type="evidence" value="ECO:0007669"/>
    <property type="project" value="UniProtKB-KW"/>
</dbReference>
<dbReference type="Gene3D" id="3.40.720.10">
    <property type="entry name" value="Alkaline Phosphatase, subunit A"/>
    <property type="match status" value="1"/>
</dbReference>
<evidence type="ECO:0000256" key="5">
    <source>
        <dbReference type="SAM" id="SignalP"/>
    </source>
</evidence>
<proteinExistence type="inferred from homology"/>
<sequence>MNLISKLLHTTAIGLGLVAAATADTQKPNVVLIFTDDLGYAQLSITGNEDYQTPHIDSIAQQGMMFNNGYVTAAICGPSRTGMLTGRYQQKLGREGNGKGTQLGVKTIANYLGELGYKSTAIGKWHDTKEDAYMPTNRGFDEFYGFNNGASKFIGLTSLTRGLEKEEVDPEAYATELFGDEALKFIDRNHKEPFFLYLAFNAPHGPFQAPQKDLDRVAHLDKGIDGDIRQAVAAMVVNMDDQVGRVLAKLKEYDIDDNTIIFFLSDNGGVYVDNDCVPNAEHKRMNNGKFRMGKSTLYEGGVHVPFFIRWPAKIQPATTDVPVISLDIIPTVIAAAGGEIPAEAQLDGVDLNTLLNGSASDLAPRSLFWKMDKYRYAIRTHDGWKLGQMPFKKIPRNQLNDIKDMPAELYNLNEDIGEMNNLIDQQPERAQAMWKELKAWLDTTDPQLSPVIPDSRFK</sequence>
<feature type="domain" description="Sulfatase N-terminal" evidence="6">
    <location>
        <begin position="28"/>
        <end position="337"/>
    </location>
</feature>
<dbReference type="EMBL" id="JAENIM010000047">
    <property type="protein sequence ID" value="MBK1792849.1"/>
    <property type="molecule type" value="Genomic_DNA"/>
</dbReference>
<accession>A0A8J7MF56</accession>
<gene>
    <name evidence="7" type="ORF">JIN82_16915</name>
</gene>
<dbReference type="AlphaFoldDB" id="A0A8J7MF56"/>
<dbReference type="InterPro" id="IPR050738">
    <property type="entry name" value="Sulfatase"/>
</dbReference>
<keyword evidence="2" id="KW-0479">Metal-binding</keyword>